<keyword evidence="3" id="KW-1185">Reference proteome</keyword>
<evidence type="ECO:0000313" key="3">
    <source>
        <dbReference type="Proteomes" id="UP000188388"/>
    </source>
</evidence>
<name>A0A1R3VDB8_9HYPH</name>
<protein>
    <submittedName>
        <fullName evidence="2">Uncharacterized protein</fullName>
    </submittedName>
</protein>
<dbReference type="EMBL" id="FTPD01000045">
    <property type="protein sequence ID" value="SIT57942.1"/>
    <property type="molecule type" value="Genomic_DNA"/>
</dbReference>
<dbReference type="STRING" id="1631249.BQ8794_50044"/>
<sequence>MPRLAKGRTLRQSIKLFGRGGEYDAIDPGNWWSGQYRQCPHSRVGQATSDPGGRR</sequence>
<accession>A0A1R3VDB8</accession>
<organism evidence="2 3">
    <name type="scientific">Mesorhizobium prunaredense</name>
    <dbReference type="NCBI Taxonomy" id="1631249"/>
    <lineage>
        <taxon>Bacteria</taxon>
        <taxon>Pseudomonadati</taxon>
        <taxon>Pseudomonadota</taxon>
        <taxon>Alphaproteobacteria</taxon>
        <taxon>Hyphomicrobiales</taxon>
        <taxon>Phyllobacteriaceae</taxon>
        <taxon>Mesorhizobium</taxon>
    </lineage>
</organism>
<evidence type="ECO:0000313" key="2">
    <source>
        <dbReference type="EMBL" id="SIT57942.1"/>
    </source>
</evidence>
<proteinExistence type="predicted"/>
<feature type="region of interest" description="Disordered" evidence="1">
    <location>
        <begin position="36"/>
        <end position="55"/>
    </location>
</feature>
<dbReference type="Proteomes" id="UP000188388">
    <property type="component" value="Unassembled WGS sequence"/>
</dbReference>
<evidence type="ECO:0000256" key="1">
    <source>
        <dbReference type="SAM" id="MobiDB-lite"/>
    </source>
</evidence>
<dbReference type="AlphaFoldDB" id="A0A1R3VDB8"/>
<reference evidence="3" key="1">
    <citation type="submission" date="2017-01" db="EMBL/GenBank/DDBJ databases">
        <authorList>
            <person name="Brunel B."/>
        </authorList>
    </citation>
    <scope>NUCLEOTIDE SEQUENCE [LARGE SCALE GENOMIC DNA]</scope>
</reference>
<gene>
    <name evidence="2" type="ORF">BQ8794_50044</name>
</gene>